<dbReference type="PANTHER" id="PTHR48021">
    <property type="match status" value="1"/>
</dbReference>
<evidence type="ECO:0000256" key="3">
    <source>
        <dbReference type="ARBA" id="ARBA00022448"/>
    </source>
</evidence>
<dbReference type="AlphaFoldDB" id="A0A8X7ZPI9"/>
<dbReference type="Pfam" id="PF00083">
    <property type="entry name" value="Sugar_tr"/>
    <property type="match status" value="2"/>
</dbReference>
<evidence type="ECO:0000256" key="6">
    <source>
        <dbReference type="ARBA" id="ARBA00022989"/>
    </source>
</evidence>
<comment type="similarity">
    <text evidence="2">Belongs to the major facilitator superfamily. Sugar transporter (TC 2.A.1.1) family.</text>
</comment>
<dbReference type="InterPro" id="IPR005829">
    <property type="entry name" value="Sugar_transporter_CS"/>
</dbReference>
<feature type="transmembrane region" description="Helical" evidence="8">
    <location>
        <begin position="137"/>
        <end position="156"/>
    </location>
</feature>
<accession>A0A8X7ZPI9</accession>
<dbReference type="Proteomes" id="UP000886885">
    <property type="component" value="Chromosome 5D"/>
</dbReference>
<keyword evidence="3" id="KW-0813">Transport</keyword>
<protein>
    <recommendedName>
        <fullName evidence="9">Major facilitator superfamily (MFS) profile domain-containing protein</fullName>
    </recommendedName>
</protein>
<evidence type="ECO:0000256" key="7">
    <source>
        <dbReference type="ARBA" id="ARBA00023136"/>
    </source>
</evidence>
<dbReference type="PROSITE" id="PS00216">
    <property type="entry name" value="SUGAR_TRANSPORT_1"/>
    <property type="match status" value="2"/>
</dbReference>
<feature type="transmembrane region" description="Helical" evidence="8">
    <location>
        <begin position="295"/>
        <end position="317"/>
    </location>
</feature>
<feature type="transmembrane region" description="Helical" evidence="8">
    <location>
        <begin position="107"/>
        <end position="125"/>
    </location>
</feature>
<evidence type="ECO:0000256" key="5">
    <source>
        <dbReference type="ARBA" id="ARBA00022692"/>
    </source>
</evidence>
<proteinExistence type="inferred from homology"/>
<sequence>MEGDGIEEGLESATSPLLLGDKSTGSTTTSNQHSITPVLVFSTFVALCGSFSYGCSVGYSSPAESGIMKDLGLSVAAYSVFGSIVTIGGMVGAILSGKMADLIGRRGTMWTCQIICMAGWLAIAFAKKAWCLDIGRFLVGVAIGILTYVVTTQASISPVFDHRVFAAYHGVCILCNRCLYIFQKLLLRISGDDLPQPISNVFCWKYCKLACLVSYSYYSKRSANCMFIFRPRVSEMAGESNAKLGREKEFEASLQRLRGPNSDISEEAVDIRDAIEILKQTSAETRTLELFQRRYAYAVIVGVGLILLQTFGGNSAVSYYLGTIFAKANVSTSSGPIIFALLQIPTSVATVLLMDLFGRRTLLMVRTHKGLSFCFQESHNLKELTPILTLVGILVFNLAWKITKNSEFLL</sequence>
<dbReference type="InterPro" id="IPR020846">
    <property type="entry name" value="MFS_dom"/>
</dbReference>
<keyword evidence="4" id="KW-0762">Sugar transport</keyword>
<dbReference type="InterPro" id="IPR005828">
    <property type="entry name" value="MFS_sugar_transport-like"/>
</dbReference>
<evidence type="ECO:0000256" key="1">
    <source>
        <dbReference type="ARBA" id="ARBA00004141"/>
    </source>
</evidence>
<dbReference type="EMBL" id="JAAWWB010000010">
    <property type="protein sequence ID" value="KAG6773251.1"/>
    <property type="molecule type" value="Genomic_DNA"/>
</dbReference>
<dbReference type="PANTHER" id="PTHR48021:SF93">
    <property type="entry name" value="SUGAR TRANSPORTER ERD6-LIKE 1-RELATED"/>
    <property type="match status" value="1"/>
</dbReference>
<keyword evidence="7 8" id="KW-0472">Membrane</keyword>
<dbReference type="GO" id="GO:0022857">
    <property type="term" value="F:transmembrane transporter activity"/>
    <property type="evidence" value="ECO:0007669"/>
    <property type="project" value="InterPro"/>
</dbReference>
<feature type="transmembrane region" description="Helical" evidence="8">
    <location>
        <begin position="337"/>
        <end position="357"/>
    </location>
</feature>
<keyword evidence="5 8" id="KW-0812">Transmembrane</keyword>
<keyword evidence="6 8" id="KW-1133">Transmembrane helix</keyword>
<organism evidence="10 11">
    <name type="scientific">Populus tomentosa</name>
    <name type="common">Chinese white poplar</name>
    <dbReference type="NCBI Taxonomy" id="118781"/>
    <lineage>
        <taxon>Eukaryota</taxon>
        <taxon>Viridiplantae</taxon>
        <taxon>Streptophyta</taxon>
        <taxon>Embryophyta</taxon>
        <taxon>Tracheophyta</taxon>
        <taxon>Spermatophyta</taxon>
        <taxon>Magnoliopsida</taxon>
        <taxon>eudicotyledons</taxon>
        <taxon>Gunneridae</taxon>
        <taxon>Pentapetalae</taxon>
        <taxon>rosids</taxon>
        <taxon>fabids</taxon>
        <taxon>Malpighiales</taxon>
        <taxon>Salicaceae</taxon>
        <taxon>Saliceae</taxon>
        <taxon>Populus</taxon>
    </lineage>
</organism>
<feature type="transmembrane region" description="Helical" evidence="8">
    <location>
        <begin position="38"/>
        <end position="59"/>
    </location>
</feature>
<keyword evidence="11" id="KW-1185">Reference proteome</keyword>
<evidence type="ECO:0000259" key="9">
    <source>
        <dbReference type="PROSITE" id="PS50850"/>
    </source>
</evidence>
<dbReference type="OrthoDB" id="6612291at2759"/>
<comment type="subcellular location">
    <subcellularLocation>
        <location evidence="1">Membrane</location>
        <topology evidence="1">Multi-pass membrane protein</topology>
    </subcellularLocation>
</comment>
<feature type="transmembrane region" description="Helical" evidence="8">
    <location>
        <begin position="71"/>
        <end position="95"/>
    </location>
</feature>
<evidence type="ECO:0000256" key="8">
    <source>
        <dbReference type="SAM" id="Phobius"/>
    </source>
</evidence>
<evidence type="ECO:0000256" key="2">
    <source>
        <dbReference type="ARBA" id="ARBA00010992"/>
    </source>
</evidence>
<gene>
    <name evidence="10" type="ORF">POTOM_020512</name>
</gene>
<evidence type="ECO:0000256" key="4">
    <source>
        <dbReference type="ARBA" id="ARBA00022597"/>
    </source>
</evidence>
<dbReference type="GO" id="GO:0016020">
    <property type="term" value="C:membrane"/>
    <property type="evidence" value="ECO:0007669"/>
    <property type="project" value="UniProtKB-SubCell"/>
</dbReference>
<feature type="domain" description="Major facilitator superfamily (MFS) profile" evidence="9">
    <location>
        <begin position="42"/>
        <end position="410"/>
    </location>
</feature>
<dbReference type="PROSITE" id="PS50850">
    <property type="entry name" value="MFS"/>
    <property type="match status" value="1"/>
</dbReference>
<dbReference type="InterPro" id="IPR050549">
    <property type="entry name" value="MFS_Trehalose_Transporter"/>
</dbReference>
<comment type="caution">
    <text evidence="10">The sequence shown here is derived from an EMBL/GenBank/DDBJ whole genome shotgun (WGS) entry which is preliminary data.</text>
</comment>
<evidence type="ECO:0000313" key="10">
    <source>
        <dbReference type="EMBL" id="KAG6773251.1"/>
    </source>
</evidence>
<name>A0A8X7ZPI9_POPTO</name>
<evidence type="ECO:0000313" key="11">
    <source>
        <dbReference type="Proteomes" id="UP000886885"/>
    </source>
</evidence>
<reference evidence="10" key="1">
    <citation type="journal article" date="2020" name="bioRxiv">
        <title>Hybrid origin of Populus tomentosa Carr. identified through genome sequencing and phylogenomic analysis.</title>
        <authorList>
            <person name="An X."/>
            <person name="Gao K."/>
            <person name="Chen Z."/>
            <person name="Li J."/>
            <person name="Yang X."/>
            <person name="Yang X."/>
            <person name="Zhou J."/>
            <person name="Guo T."/>
            <person name="Zhao T."/>
            <person name="Huang S."/>
            <person name="Miao D."/>
            <person name="Khan W.U."/>
            <person name="Rao P."/>
            <person name="Ye M."/>
            <person name="Lei B."/>
            <person name="Liao W."/>
            <person name="Wang J."/>
            <person name="Ji L."/>
            <person name="Li Y."/>
            <person name="Guo B."/>
            <person name="Mustafa N.S."/>
            <person name="Li S."/>
            <person name="Yun Q."/>
            <person name="Keller S.R."/>
            <person name="Mao J."/>
            <person name="Zhang R."/>
            <person name="Strauss S.H."/>
        </authorList>
    </citation>
    <scope>NUCLEOTIDE SEQUENCE</scope>
    <source>
        <strain evidence="10">GM15</strain>
        <tissue evidence="10">Leaf</tissue>
    </source>
</reference>